<evidence type="ECO:0000256" key="1">
    <source>
        <dbReference type="ARBA" id="ARBA00005250"/>
    </source>
</evidence>
<reference evidence="4 5" key="1">
    <citation type="submission" date="2019-07" db="EMBL/GenBank/DDBJ databases">
        <title>Lysobacter weifangensis sp. nov., isolated from bensulfuron-methyl contaminated farmland soil.</title>
        <authorList>
            <person name="Zhao H."/>
        </authorList>
    </citation>
    <scope>NUCLEOTIDE SEQUENCE [LARGE SCALE GENOMIC DNA]</scope>
    <source>
        <strain evidence="4 5">CC-Bw-6</strain>
    </source>
</reference>
<evidence type="ECO:0000313" key="4">
    <source>
        <dbReference type="EMBL" id="QDQ73812.1"/>
    </source>
</evidence>
<dbReference type="InterPro" id="IPR050855">
    <property type="entry name" value="NDM-1-like"/>
</dbReference>
<keyword evidence="4" id="KW-0378">Hydrolase</keyword>
<keyword evidence="2" id="KW-0732">Signal</keyword>
<feature type="chain" id="PRO_5021963427" evidence="2">
    <location>
        <begin position="21"/>
        <end position="358"/>
    </location>
</feature>
<dbReference type="AlphaFoldDB" id="A0A516V5L0"/>
<proteinExistence type="inferred from homology"/>
<dbReference type="SUPFAM" id="SSF56281">
    <property type="entry name" value="Metallo-hydrolase/oxidoreductase"/>
    <property type="match status" value="1"/>
</dbReference>
<dbReference type="Gene3D" id="3.60.15.10">
    <property type="entry name" value="Ribonuclease Z/Hydroxyacylglutathione hydrolase-like"/>
    <property type="match status" value="1"/>
</dbReference>
<dbReference type="Pfam" id="PF00753">
    <property type="entry name" value="Lactamase_B"/>
    <property type="match status" value="1"/>
</dbReference>
<dbReference type="GO" id="GO:0016787">
    <property type="term" value="F:hydrolase activity"/>
    <property type="evidence" value="ECO:0007669"/>
    <property type="project" value="UniProtKB-KW"/>
</dbReference>
<dbReference type="Proteomes" id="UP000315891">
    <property type="component" value="Chromosome"/>
</dbReference>
<name>A0A516V5L0_9GAMM</name>
<accession>A0A516V5L0</accession>
<comment type="similarity">
    <text evidence="1">Belongs to the metallo-beta-lactamase superfamily. Class-B beta-lactamase family.</text>
</comment>
<dbReference type="OrthoDB" id="420651at2"/>
<dbReference type="InterPro" id="IPR001279">
    <property type="entry name" value="Metallo-B-lactamas"/>
</dbReference>
<feature type="domain" description="Metallo-beta-lactamase" evidence="3">
    <location>
        <begin position="53"/>
        <end position="254"/>
    </location>
</feature>
<dbReference type="PANTHER" id="PTHR42951">
    <property type="entry name" value="METALLO-BETA-LACTAMASE DOMAIN-CONTAINING"/>
    <property type="match status" value="1"/>
</dbReference>
<sequence length="358" mass="38451">MKPKALASLALGLLAACATAPRWVAPAGMQSLNRHMVLLPGTYDPEQGDGQPDGNSVMIRAPEGLIVFDTGRHEQAFAGRIIDAAEGWHLPVVAIVNSHWHLDHVSGNVPLREKYPQSKVYASTAIEDAMQHFLADSRKAAAARLATLPADSPEAGYLRAGIARIDAGPKLFPTDPVLSSGSLRIAGMQFRVGLEKNAVSGGDVWLLDPSTRTLVSGDLVNFPAPFFDTACPHGWSEALGRLDAQAFDTLVPGHGAPMTHAQFATYRHAFDQLLACATGNATVAECAAGWERDLGPLLPADQRKLSRLLLDYYFQSVLRAEPAKRDKYCRAGGGINPRRRALARVDQSRKLSNCSGSS</sequence>
<dbReference type="RefSeq" id="WP_143879324.1">
    <property type="nucleotide sequence ID" value="NZ_BAABLZ010000001.1"/>
</dbReference>
<feature type="signal peptide" evidence="2">
    <location>
        <begin position="1"/>
        <end position="20"/>
    </location>
</feature>
<organism evidence="4 5">
    <name type="scientific">Pseudoluteimonas lycopersici</name>
    <dbReference type="NCBI Taxonomy" id="1324796"/>
    <lineage>
        <taxon>Bacteria</taxon>
        <taxon>Pseudomonadati</taxon>
        <taxon>Pseudomonadota</taxon>
        <taxon>Gammaproteobacteria</taxon>
        <taxon>Lysobacterales</taxon>
        <taxon>Lysobacteraceae</taxon>
        <taxon>Pseudoluteimonas</taxon>
    </lineage>
</organism>
<keyword evidence="5" id="KW-1185">Reference proteome</keyword>
<dbReference type="PROSITE" id="PS51257">
    <property type="entry name" value="PROKAR_LIPOPROTEIN"/>
    <property type="match status" value="1"/>
</dbReference>
<protein>
    <submittedName>
        <fullName evidence="4">MBL fold metallo-hydrolase</fullName>
    </submittedName>
</protein>
<gene>
    <name evidence="4" type="ORF">FNZ56_07960</name>
</gene>
<dbReference type="InterPro" id="IPR036866">
    <property type="entry name" value="RibonucZ/Hydroxyglut_hydro"/>
</dbReference>
<dbReference type="GO" id="GO:0017001">
    <property type="term" value="P:antibiotic catabolic process"/>
    <property type="evidence" value="ECO:0007669"/>
    <property type="project" value="UniProtKB-ARBA"/>
</dbReference>
<dbReference type="SMART" id="SM00849">
    <property type="entry name" value="Lactamase_B"/>
    <property type="match status" value="1"/>
</dbReference>
<dbReference type="PANTHER" id="PTHR42951:SF4">
    <property type="entry name" value="ACYL-COENZYME A THIOESTERASE MBLAC2"/>
    <property type="match status" value="1"/>
</dbReference>
<evidence type="ECO:0000313" key="5">
    <source>
        <dbReference type="Proteomes" id="UP000315891"/>
    </source>
</evidence>
<evidence type="ECO:0000256" key="2">
    <source>
        <dbReference type="SAM" id="SignalP"/>
    </source>
</evidence>
<dbReference type="EMBL" id="CP041742">
    <property type="protein sequence ID" value="QDQ73812.1"/>
    <property type="molecule type" value="Genomic_DNA"/>
</dbReference>
<evidence type="ECO:0000259" key="3">
    <source>
        <dbReference type="SMART" id="SM00849"/>
    </source>
</evidence>